<reference evidence="2 3" key="1">
    <citation type="submission" date="2018-09" db="EMBL/GenBank/DDBJ databases">
        <title>Genomic investigation of the strawberry pathogen Phytophthora fragariae indicates pathogenicity is determined by transcriptional variation in three key races.</title>
        <authorList>
            <person name="Adams T.M."/>
            <person name="Armitage A.D."/>
            <person name="Sobczyk M.K."/>
            <person name="Bates H.J."/>
            <person name="Dunwell J.M."/>
            <person name="Nellist C.F."/>
            <person name="Harrison R.J."/>
        </authorList>
    </citation>
    <scope>NUCLEOTIDE SEQUENCE [LARGE SCALE GENOMIC DNA]</scope>
    <source>
        <strain evidence="2 3">BC-23</strain>
    </source>
</reference>
<name>A0A6G0MGH5_9STRA</name>
<protein>
    <submittedName>
        <fullName evidence="2">Uncharacterized protein</fullName>
    </submittedName>
</protein>
<accession>A0A6G0MGH5</accession>
<evidence type="ECO:0000256" key="1">
    <source>
        <dbReference type="SAM" id="MobiDB-lite"/>
    </source>
</evidence>
<dbReference type="EMBL" id="QXGC01005233">
    <property type="protein sequence ID" value="KAE9166044.1"/>
    <property type="molecule type" value="Genomic_DNA"/>
</dbReference>
<organism evidence="2 3">
    <name type="scientific">Phytophthora fragariae</name>
    <dbReference type="NCBI Taxonomy" id="53985"/>
    <lineage>
        <taxon>Eukaryota</taxon>
        <taxon>Sar</taxon>
        <taxon>Stramenopiles</taxon>
        <taxon>Oomycota</taxon>
        <taxon>Peronosporomycetes</taxon>
        <taxon>Peronosporales</taxon>
        <taxon>Peronosporaceae</taxon>
        <taxon>Phytophthora</taxon>
    </lineage>
</organism>
<sequence length="100" mass="10852">MPARTTPKPPAKKKTRADYSPTKKTPAPYKPTRKASSAKASTPAPRTGHLNLKQTQAQSKSKATTKSMKATLRPQQPKPKSYVRAAAHPTKKPIGGNKHK</sequence>
<proteinExistence type="predicted"/>
<evidence type="ECO:0000313" key="3">
    <source>
        <dbReference type="Proteomes" id="UP000476176"/>
    </source>
</evidence>
<evidence type="ECO:0000313" key="2">
    <source>
        <dbReference type="EMBL" id="KAE9166044.1"/>
    </source>
</evidence>
<feature type="region of interest" description="Disordered" evidence="1">
    <location>
        <begin position="1"/>
        <end position="100"/>
    </location>
</feature>
<feature type="compositionally biased region" description="Low complexity" evidence="1">
    <location>
        <begin position="34"/>
        <end position="71"/>
    </location>
</feature>
<comment type="caution">
    <text evidence="2">The sequence shown here is derived from an EMBL/GenBank/DDBJ whole genome shotgun (WGS) entry which is preliminary data.</text>
</comment>
<gene>
    <name evidence="2" type="ORF">PF004_g29295</name>
</gene>
<dbReference type="Proteomes" id="UP000476176">
    <property type="component" value="Unassembled WGS sequence"/>
</dbReference>
<dbReference type="AlphaFoldDB" id="A0A6G0MGH5"/>